<keyword evidence="1" id="KW-0812">Transmembrane</keyword>
<evidence type="ECO:0000256" key="1">
    <source>
        <dbReference type="SAM" id="Phobius"/>
    </source>
</evidence>
<proteinExistence type="predicted"/>
<sequence>MAPARLSLTEWQYWISLLQLLSGLYMIGYWAWGLSNVTPLLKDSQEELFVWARSAALQYSLWLAFGIVVAVNNTFILSVDIKRTNTYLGFNPSKSSPLFGGELHNQTQERTKFQRLFNITVKFSYGVGKGTYGNDRHWDPVIINELGRATFHIEISSTYGIISDSEMPPIWFLRGLEEPSNYSLPRLHDARTYVPGWVLRPGSHIDAEARLITRKRIKSSILKDIILNSNPAYHFIPLYPIAQSGSLNYPNMSIATGTIRVTSKPGFMYFRIPHGGLQDSASASDDSEVCDYIEDYRSGTILDVIGSVGGLFALLQAVHVLLFGRPLFWGLTGAKLITPFGLLGSCGSRGFRHRLKEEYHSTSVEDGLDSTLRIVKFLRDFVIDFGPADFDAGPPPSRGETESLTIVAKDGDAANNQTPLMQAEPNTMPVGQSANNAGKYINRGADQLNEMV</sequence>
<keyword evidence="1" id="KW-1133">Transmembrane helix</keyword>
<feature type="transmembrane region" description="Helical" evidence="1">
    <location>
        <begin position="301"/>
        <end position="321"/>
    </location>
</feature>
<dbReference type="Proteomes" id="UP000663853">
    <property type="component" value="Unassembled WGS sequence"/>
</dbReference>
<accession>A0A8H3CWZ4</accession>
<name>A0A8H3CWZ4_9AGAM</name>
<dbReference type="EMBL" id="CAJMXA010003576">
    <property type="protein sequence ID" value="CAE6504058.1"/>
    <property type="molecule type" value="Genomic_DNA"/>
</dbReference>
<reference evidence="2" key="1">
    <citation type="submission" date="2021-01" db="EMBL/GenBank/DDBJ databases">
        <authorList>
            <person name="Kaushik A."/>
        </authorList>
    </citation>
    <scope>NUCLEOTIDE SEQUENCE</scope>
    <source>
        <strain evidence="2">AG6-10EEA</strain>
    </source>
</reference>
<evidence type="ECO:0000313" key="3">
    <source>
        <dbReference type="Proteomes" id="UP000663853"/>
    </source>
</evidence>
<evidence type="ECO:0000313" key="2">
    <source>
        <dbReference type="EMBL" id="CAE6504058.1"/>
    </source>
</evidence>
<protein>
    <submittedName>
        <fullName evidence="2">Uncharacterized protein</fullName>
    </submittedName>
</protein>
<feature type="transmembrane region" description="Helical" evidence="1">
    <location>
        <begin position="12"/>
        <end position="32"/>
    </location>
</feature>
<organism evidence="2 3">
    <name type="scientific">Rhizoctonia solani</name>
    <dbReference type="NCBI Taxonomy" id="456999"/>
    <lineage>
        <taxon>Eukaryota</taxon>
        <taxon>Fungi</taxon>
        <taxon>Dikarya</taxon>
        <taxon>Basidiomycota</taxon>
        <taxon>Agaricomycotina</taxon>
        <taxon>Agaricomycetes</taxon>
        <taxon>Cantharellales</taxon>
        <taxon>Ceratobasidiaceae</taxon>
        <taxon>Rhizoctonia</taxon>
    </lineage>
</organism>
<gene>
    <name evidence="2" type="ORF">RDB_LOCUS116923</name>
</gene>
<keyword evidence="1" id="KW-0472">Membrane</keyword>
<feature type="transmembrane region" description="Helical" evidence="1">
    <location>
        <begin position="59"/>
        <end position="79"/>
    </location>
</feature>
<dbReference type="AlphaFoldDB" id="A0A8H3CWZ4"/>
<comment type="caution">
    <text evidence="2">The sequence shown here is derived from an EMBL/GenBank/DDBJ whole genome shotgun (WGS) entry which is preliminary data.</text>
</comment>